<proteinExistence type="predicted"/>
<evidence type="ECO:0000313" key="3">
    <source>
        <dbReference type="EMBL" id="PYE55921.1"/>
    </source>
</evidence>
<evidence type="ECO:0000256" key="1">
    <source>
        <dbReference type="SAM" id="MobiDB-lite"/>
    </source>
</evidence>
<dbReference type="Proteomes" id="UP000248326">
    <property type="component" value="Unassembled WGS sequence"/>
</dbReference>
<dbReference type="RefSeq" id="WP_110885449.1">
    <property type="nucleotide sequence ID" value="NZ_QJSX01000002.1"/>
</dbReference>
<keyword evidence="4" id="KW-1185">Reference proteome</keyword>
<accession>A0A318S9N0</accession>
<sequence length="112" mass="12409">MTDTTVKKIHSQNSPKGPMGQKYLVNGKSLSMRMWENEAPSEGDEPHTRDYETVGFVISGRAELRISGSTILLEPGDSWVVPKGAEHAYRILESFTAVEATHPPAEMHGRDE</sequence>
<dbReference type="EMBL" id="QJSX01000002">
    <property type="protein sequence ID" value="PYE55921.1"/>
    <property type="molecule type" value="Genomic_DNA"/>
</dbReference>
<dbReference type="InterPro" id="IPR011051">
    <property type="entry name" value="RmlC_Cupin_sf"/>
</dbReference>
<evidence type="ECO:0000313" key="4">
    <source>
        <dbReference type="Proteomes" id="UP000248326"/>
    </source>
</evidence>
<dbReference type="InterPro" id="IPR014710">
    <property type="entry name" value="RmlC-like_jellyroll"/>
</dbReference>
<reference evidence="3 4" key="1">
    <citation type="submission" date="2018-06" db="EMBL/GenBank/DDBJ databases">
        <title>Genomic Encyclopedia of Type Strains, Phase IV (KMG-IV): sequencing the most valuable type-strain genomes for metagenomic binning, comparative biology and taxonomic classification.</title>
        <authorList>
            <person name="Goeker M."/>
        </authorList>
    </citation>
    <scope>NUCLEOTIDE SEQUENCE [LARGE SCALE GENOMIC DNA]</scope>
    <source>
        <strain evidence="3 4">DSM 18048</strain>
    </source>
</reference>
<dbReference type="Pfam" id="PF07883">
    <property type="entry name" value="Cupin_2"/>
    <property type="match status" value="1"/>
</dbReference>
<organism evidence="3 4">
    <name type="scientific">Deinococcus yavapaiensis KR-236</name>
    <dbReference type="NCBI Taxonomy" id="694435"/>
    <lineage>
        <taxon>Bacteria</taxon>
        <taxon>Thermotogati</taxon>
        <taxon>Deinococcota</taxon>
        <taxon>Deinococci</taxon>
        <taxon>Deinococcales</taxon>
        <taxon>Deinococcaceae</taxon>
        <taxon>Deinococcus</taxon>
    </lineage>
</organism>
<feature type="domain" description="Cupin type-2" evidence="2">
    <location>
        <begin position="39"/>
        <end position="92"/>
    </location>
</feature>
<dbReference type="Gene3D" id="2.60.120.10">
    <property type="entry name" value="Jelly Rolls"/>
    <property type="match status" value="1"/>
</dbReference>
<comment type="caution">
    <text evidence="3">The sequence shown here is derived from an EMBL/GenBank/DDBJ whole genome shotgun (WGS) entry which is preliminary data.</text>
</comment>
<evidence type="ECO:0000259" key="2">
    <source>
        <dbReference type="Pfam" id="PF07883"/>
    </source>
</evidence>
<feature type="region of interest" description="Disordered" evidence="1">
    <location>
        <begin position="1"/>
        <end position="22"/>
    </location>
</feature>
<dbReference type="AlphaFoldDB" id="A0A318S9N0"/>
<gene>
    <name evidence="3" type="ORF">DES52_102288</name>
</gene>
<protein>
    <recommendedName>
        <fullName evidence="2">Cupin type-2 domain-containing protein</fullName>
    </recommendedName>
</protein>
<dbReference type="InterPro" id="IPR013096">
    <property type="entry name" value="Cupin_2"/>
</dbReference>
<dbReference type="SUPFAM" id="SSF51182">
    <property type="entry name" value="RmlC-like cupins"/>
    <property type="match status" value="1"/>
</dbReference>
<name>A0A318S9N0_9DEIO</name>
<dbReference type="OrthoDB" id="882143at2"/>